<feature type="transmembrane region" description="Helical" evidence="1">
    <location>
        <begin position="12"/>
        <end position="33"/>
    </location>
</feature>
<dbReference type="RefSeq" id="WP_375516698.1">
    <property type="nucleotide sequence ID" value="NZ_JBHILJ010000001.1"/>
</dbReference>
<keyword evidence="3" id="KW-1185">Reference proteome</keyword>
<keyword evidence="1" id="KW-0472">Membrane</keyword>
<accession>A0ABV5BKZ1</accession>
<evidence type="ECO:0000256" key="1">
    <source>
        <dbReference type="SAM" id="Phobius"/>
    </source>
</evidence>
<keyword evidence="1" id="KW-0812">Transmembrane</keyword>
<gene>
    <name evidence="2" type="ORF">ACE5IX_04910</name>
</gene>
<feature type="transmembrane region" description="Helical" evidence="1">
    <location>
        <begin position="109"/>
        <end position="127"/>
    </location>
</feature>
<dbReference type="EMBL" id="JBHILJ010000001">
    <property type="protein sequence ID" value="MFB5735835.1"/>
    <property type="molecule type" value="Genomic_DNA"/>
</dbReference>
<evidence type="ECO:0000313" key="3">
    <source>
        <dbReference type="Proteomes" id="UP001580391"/>
    </source>
</evidence>
<organism evidence="2 3">
    <name type="scientific">Leptospira wolffii</name>
    <dbReference type="NCBI Taxonomy" id="409998"/>
    <lineage>
        <taxon>Bacteria</taxon>
        <taxon>Pseudomonadati</taxon>
        <taxon>Spirochaetota</taxon>
        <taxon>Spirochaetia</taxon>
        <taxon>Leptospirales</taxon>
        <taxon>Leptospiraceae</taxon>
        <taxon>Leptospira</taxon>
    </lineage>
</organism>
<feature type="transmembrane region" description="Helical" evidence="1">
    <location>
        <begin position="53"/>
        <end position="73"/>
    </location>
</feature>
<keyword evidence="1" id="KW-1133">Transmembrane helix</keyword>
<comment type="caution">
    <text evidence="2">The sequence shown here is derived from an EMBL/GenBank/DDBJ whole genome shotgun (WGS) entry which is preliminary data.</text>
</comment>
<protein>
    <submittedName>
        <fullName evidence="2">Uncharacterized protein</fullName>
    </submittedName>
</protein>
<reference evidence="2 3" key="1">
    <citation type="submission" date="2024-09" db="EMBL/GenBank/DDBJ databases">
        <title>Taxonomic and Genotyping Characterization of Leptospira Strains isolated from Multiple Sources in Colombia highlights the importance of intermediate species.</title>
        <authorList>
            <person name="Torres Higuera L."/>
            <person name="Rojas Tapias D."/>
            <person name="Jimenez Velasquez S."/>
            <person name="Renjifo Ibanez C."/>
        </authorList>
    </citation>
    <scope>NUCLEOTIDE SEQUENCE [LARGE SCALE GENOMIC DNA]</scope>
    <source>
        <strain evidence="2 3">Lep080</strain>
    </source>
</reference>
<name>A0ABV5BKZ1_9LEPT</name>
<feature type="transmembrane region" description="Helical" evidence="1">
    <location>
        <begin position="85"/>
        <end position="103"/>
    </location>
</feature>
<feature type="non-terminal residue" evidence="2">
    <location>
        <position position="129"/>
    </location>
</feature>
<evidence type="ECO:0000313" key="2">
    <source>
        <dbReference type="EMBL" id="MFB5735835.1"/>
    </source>
</evidence>
<proteinExistence type="predicted"/>
<sequence length="129" mass="14537">MAENDSKFSVIFIYFLDLIVLLFVFSLDINWIYNIANGSDIGDNPGGAIAEGLIAFVLFFIIVASTFSKLISVFKNSDGDRAGKLKLIVALPLFFIFFGFFPPRNLQEVLFFPIKFIVLVILLSFLINR</sequence>
<dbReference type="Proteomes" id="UP001580391">
    <property type="component" value="Unassembled WGS sequence"/>
</dbReference>